<evidence type="ECO:0000256" key="2">
    <source>
        <dbReference type="ARBA" id="ARBA00022737"/>
    </source>
</evidence>
<gene>
    <name evidence="6" type="ORF">M408DRAFT_333160</name>
</gene>
<dbReference type="SUPFAM" id="SSF50978">
    <property type="entry name" value="WD40 repeat-like"/>
    <property type="match status" value="2"/>
</dbReference>
<feature type="repeat" description="WD" evidence="3">
    <location>
        <begin position="1197"/>
        <end position="1233"/>
    </location>
</feature>
<proteinExistence type="predicted"/>
<dbReference type="InterPro" id="IPR036322">
    <property type="entry name" value="WD40_repeat_dom_sf"/>
</dbReference>
<dbReference type="PROSITE" id="PS50082">
    <property type="entry name" value="WD_REPEATS_2"/>
    <property type="match status" value="13"/>
</dbReference>
<keyword evidence="1 3" id="KW-0853">WD repeat</keyword>
<protein>
    <recommendedName>
        <fullName evidence="5">Nephrocystin 3-like N-terminal domain-containing protein</fullName>
    </recommendedName>
</protein>
<evidence type="ECO:0000259" key="5">
    <source>
        <dbReference type="Pfam" id="PF24883"/>
    </source>
</evidence>
<dbReference type="InterPro" id="IPR001680">
    <property type="entry name" value="WD40_rpt"/>
</dbReference>
<dbReference type="STRING" id="933852.A0A0C3APF3"/>
<feature type="repeat" description="WD" evidence="3">
    <location>
        <begin position="1151"/>
        <end position="1191"/>
    </location>
</feature>
<feature type="repeat" description="WD" evidence="3">
    <location>
        <begin position="980"/>
        <end position="1021"/>
    </location>
</feature>
<dbReference type="InterPro" id="IPR050349">
    <property type="entry name" value="WD_LIS1/nudF_dynein_reg"/>
</dbReference>
<feature type="repeat" description="WD" evidence="3">
    <location>
        <begin position="765"/>
        <end position="806"/>
    </location>
</feature>
<dbReference type="Proteomes" id="UP000054097">
    <property type="component" value="Unassembled WGS sequence"/>
</dbReference>
<dbReference type="HOGENOM" id="CLU_000288_6_3_1"/>
<sequence>MSGPNSKENDRALYLEEISVESNTTTQFRVKLQIDGNDIRTTHDEQTLIWKPFHSLKLTLALKIVVIITAGRSVAGISFGKLEGCVDISGQEAIDAFWGPKSLVVATTFDNRPITVSFKLRPSPTLGVTYEHMLKVQDAMKRYKLLMESSKEQGLDTFIAYGVALSDVNPAAKMAFSVVKVTFDMLQEQSKYDELVLDLAESLGKILPYADHILEDALYDELEPLDLAFKKLCITIVETTAFIGEYVKKSATNRILESLAVLEDKRAIKGLQEQFVRLEEDLNYAVLGVALKAASGIENDILLERLKPVDTANYHEDRGCMDGTRVAVINDIVTWATKSLSEDRTSQSSNVGGVLWLYGMPGIGKSSIAHSICHRLHESKQLGGSFFCRRDDPVLSETKMVLPTLIYGLAGRFGPYRNCVVQALRDDPQLAPQSASGELFLNTLKALKMHPRRTSVLLIDALDECGKSATRRQLLGHLTEVCKQNQWLKVIVTSRPEHDIRSFFIKNGVSGRDLSQDDQDRNDIRHFTEARMKWVANKQHQDPEELIGEGRLGRIVNRSGGLFLFVETLSQYLVGYRDPKPALNRLMGEVPAAIAALRNIAACSNKFDDQIVKLAEDALRFVFAFTGPISTSAPHIYLSALPFTPVESSVWKNACKSFPNLARVSEGRMQKWPTNSGFGEGHTEWIECVAYSLDGKNIVSGSWDKTIRIWDAVTGTAVGDPLKGHEDVVASIVYSPDGQKIASGSWDGTIRVWDAVTGARIGEPLKGHTHHVVTVAYSPNGRNIASGSSDHTIRIWDAAAGMPIGEPLRGHSGEVTSVIYSPDGRRIASGSDDCTIRTWNAETGEPIGEPLKGHGYNITSVTYSPNGLNIVSGSIDRTIRIWDAETGVSVGEPLKGHTGHVLSVAYSPDGRNIASGSADHTIRIWDATAGTPIGEPFKGNANDVTGVAYSPDGTRIVSGSHNCTIRVWDAVTGDSMSGPLKVHNDRIASIAYSPDGRNIVSGLYDNTIRIWDVATGAPVGEPLKGHIGEVTSVAYSPDRRSIASGSWDRTIRMWDALTGVPIGEPLKGHEDTVNSVIYSPDGQNIASGSNDHTIRIWDVATGSPVGEPLRGPLKGVADIAYSPDGQRIVSACAREIQIWDVATREVVGKSLKGHTAMVRSVAYSRDGAKIVSSSRNMIQIWDAVTGAPIGKQLKGHDAITGVAWSHDGKNFVSGSEDSTLRIWDALTGTPIGEALKGHTDKVISIAYSPDGRSIASGSWDCTIRIWDATTGALVADRPTVHADTTINSGSPYIRNTTSNCTDHPNPALDTQDTLSTSMGAQLGRPSPSTDVLDKHSSGPFGPSAVSGITLDPESMDPDGWVRCDGGNLLWIPEDSREGVTSPAIMIISTQERQRCVRLDLSNLRYGNSWTGVYEGT</sequence>
<evidence type="ECO:0000256" key="1">
    <source>
        <dbReference type="ARBA" id="ARBA00022574"/>
    </source>
</evidence>
<organism evidence="6 7">
    <name type="scientific">Serendipita vermifera MAFF 305830</name>
    <dbReference type="NCBI Taxonomy" id="933852"/>
    <lineage>
        <taxon>Eukaryota</taxon>
        <taxon>Fungi</taxon>
        <taxon>Dikarya</taxon>
        <taxon>Basidiomycota</taxon>
        <taxon>Agaricomycotina</taxon>
        <taxon>Agaricomycetes</taxon>
        <taxon>Sebacinales</taxon>
        <taxon>Serendipitaceae</taxon>
        <taxon>Serendipita</taxon>
    </lineage>
</organism>
<feature type="repeat" description="WD" evidence="3">
    <location>
        <begin position="679"/>
        <end position="720"/>
    </location>
</feature>
<dbReference type="SUPFAM" id="SSF52540">
    <property type="entry name" value="P-loop containing nucleoside triphosphate hydrolases"/>
    <property type="match status" value="1"/>
</dbReference>
<dbReference type="OrthoDB" id="538223at2759"/>
<feature type="repeat" description="WD" evidence="3">
    <location>
        <begin position="1023"/>
        <end position="1055"/>
    </location>
</feature>
<feature type="domain" description="Nephrocystin 3-like N-terminal" evidence="5">
    <location>
        <begin position="337"/>
        <end position="495"/>
    </location>
</feature>
<dbReference type="Gene3D" id="2.130.10.10">
    <property type="entry name" value="YVTN repeat-like/Quinoprotein amine dehydrogenase"/>
    <property type="match status" value="4"/>
</dbReference>
<feature type="repeat" description="WD" evidence="3">
    <location>
        <begin position="937"/>
        <end position="978"/>
    </location>
</feature>
<reference evidence="6 7" key="1">
    <citation type="submission" date="2014-04" db="EMBL/GenBank/DDBJ databases">
        <authorList>
            <consortium name="DOE Joint Genome Institute"/>
            <person name="Kuo A."/>
            <person name="Zuccaro A."/>
            <person name="Kohler A."/>
            <person name="Nagy L.G."/>
            <person name="Floudas D."/>
            <person name="Copeland A."/>
            <person name="Barry K.W."/>
            <person name="Cichocki N."/>
            <person name="Veneault-Fourrey C."/>
            <person name="LaButti K."/>
            <person name="Lindquist E.A."/>
            <person name="Lipzen A."/>
            <person name="Lundell T."/>
            <person name="Morin E."/>
            <person name="Murat C."/>
            <person name="Sun H."/>
            <person name="Tunlid A."/>
            <person name="Henrissat B."/>
            <person name="Grigoriev I.V."/>
            <person name="Hibbett D.S."/>
            <person name="Martin F."/>
            <person name="Nordberg H.P."/>
            <person name="Cantor M.N."/>
            <person name="Hua S.X."/>
        </authorList>
    </citation>
    <scope>NUCLEOTIDE SEQUENCE [LARGE SCALE GENOMIC DNA]</scope>
    <source>
        <strain evidence="6 7">MAFF 305830</strain>
    </source>
</reference>
<dbReference type="Gene3D" id="3.40.50.300">
    <property type="entry name" value="P-loop containing nucleotide triphosphate hydrolases"/>
    <property type="match status" value="1"/>
</dbReference>
<feature type="repeat" description="WD" evidence="3">
    <location>
        <begin position="894"/>
        <end position="935"/>
    </location>
</feature>
<reference evidence="7" key="2">
    <citation type="submission" date="2015-01" db="EMBL/GenBank/DDBJ databases">
        <title>Evolutionary Origins and Diversification of the Mycorrhizal Mutualists.</title>
        <authorList>
            <consortium name="DOE Joint Genome Institute"/>
            <consortium name="Mycorrhizal Genomics Consortium"/>
            <person name="Kohler A."/>
            <person name="Kuo A."/>
            <person name="Nagy L.G."/>
            <person name="Floudas D."/>
            <person name="Copeland A."/>
            <person name="Barry K.W."/>
            <person name="Cichocki N."/>
            <person name="Veneault-Fourrey C."/>
            <person name="LaButti K."/>
            <person name="Lindquist E.A."/>
            <person name="Lipzen A."/>
            <person name="Lundell T."/>
            <person name="Morin E."/>
            <person name="Murat C."/>
            <person name="Riley R."/>
            <person name="Ohm R."/>
            <person name="Sun H."/>
            <person name="Tunlid A."/>
            <person name="Henrissat B."/>
            <person name="Grigoriev I.V."/>
            <person name="Hibbett D.S."/>
            <person name="Martin F."/>
        </authorList>
    </citation>
    <scope>NUCLEOTIDE SEQUENCE [LARGE SCALE GENOMIC DNA]</scope>
    <source>
        <strain evidence="7">MAFF 305830</strain>
    </source>
</reference>
<evidence type="ECO:0000313" key="7">
    <source>
        <dbReference type="Proteomes" id="UP000054097"/>
    </source>
</evidence>
<dbReference type="Pfam" id="PF00400">
    <property type="entry name" value="WD40"/>
    <property type="match status" value="14"/>
</dbReference>
<feature type="repeat" description="WD" evidence="3">
    <location>
        <begin position="808"/>
        <end position="849"/>
    </location>
</feature>
<dbReference type="SMART" id="SM00320">
    <property type="entry name" value="WD40"/>
    <property type="match status" value="14"/>
</dbReference>
<keyword evidence="7" id="KW-1185">Reference proteome</keyword>
<dbReference type="InterPro" id="IPR019775">
    <property type="entry name" value="WD40_repeat_CS"/>
</dbReference>
<feature type="compositionally biased region" description="Polar residues" evidence="4">
    <location>
        <begin position="1297"/>
        <end position="1319"/>
    </location>
</feature>
<evidence type="ECO:0000256" key="3">
    <source>
        <dbReference type="PROSITE-ProRule" id="PRU00221"/>
    </source>
</evidence>
<feature type="repeat" description="WD" evidence="3">
    <location>
        <begin position="1235"/>
        <end position="1276"/>
    </location>
</feature>
<feature type="repeat" description="WD" evidence="3">
    <location>
        <begin position="851"/>
        <end position="892"/>
    </location>
</feature>
<accession>A0A0C3APF3</accession>
<name>A0A0C3APF3_SERVB</name>
<dbReference type="SUPFAM" id="SSF50998">
    <property type="entry name" value="Quinoprotein alcohol dehydrogenase-like"/>
    <property type="match status" value="1"/>
</dbReference>
<feature type="region of interest" description="Disordered" evidence="4">
    <location>
        <begin position="1297"/>
        <end position="1338"/>
    </location>
</feature>
<dbReference type="Pfam" id="PF24883">
    <property type="entry name" value="NPHP3_N"/>
    <property type="match status" value="1"/>
</dbReference>
<dbReference type="EMBL" id="KN824367">
    <property type="protein sequence ID" value="KIM21959.1"/>
    <property type="molecule type" value="Genomic_DNA"/>
</dbReference>
<evidence type="ECO:0000256" key="4">
    <source>
        <dbReference type="SAM" id="MobiDB-lite"/>
    </source>
</evidence>
<dbReference type="InterPro" id="IPR015943">
    <property type="entry name" value="WD40/YVTN_repeat-like_dom_sf"/>
</dbReference>
<dbReference type="PANTHER" id="PTHR44129">
    <property type="entry name" value="WD REPEAT-CONTAINING PROTEIN POP1"/>
    <property type="match status" value="1"/>
</dbReference>
<dbReference type="PROSITE" id="PS50294">
    <property type="entry name" value="WD_REPEATS_REGION"/>
    <property type="match status" value="12"/>
</dbReference>
<feature type="repeat" description="WD" evidence="3">
    <location>
        <begin position="1066"/>
        <end position="1107"/>
    </location>
</feature>
<dbReference type="InterPro" id="IPR020472">
    <property type="entry name" value="WD40_PAC1"/>
</dbReference>
<dbReference type="CDD" id="cd00200">
    <property type="entry name" value="WD40"/>
    <property type="match status" value="2"/>
</dbReference>
<dbReference type="InterPro" id="IPR056884">
    <property type="entry name" value="NPHP3-like_N"/>
</dbReference>
<dbReference type="InterPro" id="IPR011047">
    <property type="entry name" value="Quinoprotein_ADH-like_sf"/>
</dbReference>
<dbReference type="PRINTS" id="PR00320">
    <property type="entry name" value="GPROTEINBRPT"/>
</dbReference>
<dbReference type="PROSITE" id="PS00678">
    <property type="entry name" value="WD_REPEATS_1"/>
    <property type="match status" value="5"/>
</dbReference>
<feature type="repeat" description="WD" evidence="3">
    <location>
        <begin position="722"/>
        <end position="763"/>
    </location>
</feature>
<evidence type="ECO:0000313" key="6">
    <source>
        <dbReference type="EMBL" id="KIM21959.1"/>
    </source>
</evidence>
<dbReference type="InterPro" id="IPR027417">
    <property type="entry name" value="P-loop_NTPase"/>
</dbReference>
<keyword evidence="2" id="KW-0677">Repeat</keyword>